<comment type="subcellular location">
    <subcellularLocation>
        <location evidence="1">Membrane</location>
        <topology evidence="1">Multi-pass membrane protein</topology>
    </subcellularLocation>
</comment>
<sequence length="332" mass="37947">MTPTVALSYAEQFDYLVALPKGSVNFRAACRKPSLKAQAADPRSYQLPFSSVFAQPKHSSRYNNHWGTTVFMIWIHGMCCLGPATYSLGLALITIPIILTFGLGIEMVFHRMLCHKSFTTPKWLEYFMAYIGSLNIQGDPIEWVSDHRYHHQHTDTPMDPHSPYEGFWWAHIGWLWDNEALWPQKGAFDNANDLKEQPFYAFIQKTYWWHIGAQFLSLWLLGGLPAFVWLGCIRIVVIFHVTFAVNSAAHIWGTQEYQTNDLSKNCAWIALLSLGEWHNNHHAFEGSANTGLEHWQFDMTYQIIKGMSFFGLASNIKLPSEASKAKLLLQAS</sequence>
<evidence type="ECO:0000313" key="14">
    <source>
        <dbReference type="EMBL" id="KAK9831586.1"/>
    </source>
</evidence>
<dbReference type="GO" id="GO:0042761">
    <property type="term" value="P:very long-chain fatty acid biosynthetic process"/>
    <property type="evidence" value="ECO:0007669"/>
    <property type="project" value="TreeGrafter"/>
</dbReference>
<evidence type="ECO:0000256" key="13">
    <source>
        <dbReference type="SAM" id="Phobius"/>
    </source>
</evidence>
<keyword evidence="15" id="KW-1185">Reference proteome</keyword>
<evidence type="ECO:0000256" key="4">
    <source>
        <dbReference type="ARBA" id="ARBA00022516"/>
    </source>
</evidence>
<dbReference type="PRINTS" id="PR00075">
    <property type="entry name" value="FACDDSATRASE"/>
</dbReference>
<dbReference type="CDD" id="cd03505">
    <property type="entry name" value="Delta9-FADS-like"/>
    <property type="match status" value="1"/>
</dbReference>
<feature type="transmembrane region" description="Helical" evidence="13">
    <location>
        <begin position="207"/>
        <end position="230"/>
    </location>
</feature>
<accession>A0AAW1RCX1</accession>
<dbReference type="InterPro" id="IPR015876">
    <property type="entry name" value="Acyl-CoA_DS"/>
</dbReference>
<dbReference type="GO" id="GO:0005789">
    <property type="term" value="C:endoplasmic reticulum membrane"/>
    <property type="evidence" value="ECO:0007669"/>
    <property type="project" value="TreeGrafter"/>
</dbReference>
<proteinExistence type="inferred from homology"/>
<evidence type="ECO:0000256" key="10">
    <source>
        <dbReference type="ARBA" id="ARBA00023136"/>
    </source>
</evidence>
<comment type="pathway">
    <text evidence="2">Lipid metabolism.</text>
</comment>
<organism evidence="14 15">
    <name type="scientific">Apatococcus lobatus</name>
    <dbReference type="NCBI Taxonomy" id="904363"/>
    <lineage>
        <taxon>Eukaryota</taxon>
        <taxon>Viridiplantae</taxon>
        <taxon>Chlorophyta</taxon>
        <taxon>core chlorophytes</taxon>
        <taxon>Trebouxiophyceae</taxon>
        <taxon>Chlorellales</taxon>
        <taxon>Chlorellaceae</taxon>
        <taxon>Apatococcus</taxon>
    </lineage>
</organism>
<evidence type="ECO:0000256" key="5">
    <source>
        <dbReference type="ARBA" id="ARBA00022692"/>
    </source>
</evidence>
<evidence type="ECO:0000256" key="11">
    <source>
        <dbReference type="ARBA" id="ARBA00023160"/>
    </source>
</evidence>
<evidence type="ECO:0000256" key="9">
    <source>
        <dbReference type="ARBA" id="ARBA00023098"/>
    </source>
</evidence>
<dbReference type="PANTHER" id="PTHR11351">
    <property type="entry name" value="ACYL-COA DESATURASE"/>
    <property type="match status" value="1"/>
</dbReference>
<gene>
    <name evidence="14" type="ORF">WJX74_001346</name>
</gene>
<keyword evidence="9" id="KW-0443">Lipid metabolism</keyword>
<evidence type="ECO:0000256" key="7">
    <source>
        <dbReference type="ARBA" id="ARBA00022989"/>
    </source>
</evidence>
<evidence type="ECO:0000256" key="12">
    <source>
        <dbReference type="RuleBase" id="RU000581"/>
    </source>
</evidence>
<keyword evidence="4 12" id="KW-0444">Lipid biosynthesis</keyword>
<comment type="domain">
    <text evidence="12">The histidine box domains are involved in binding the catalytic metal ions.</text>
</comment>
<evidence type="ECO:0000256" key="2">
    <source>
        <dbReference type="ARBA" id="ARBA00005189"/>
    </source>
</evidence>
<feature type="transmembrane region" description="Helical" evidence="13">
    <location>
        <begin position="90"/>
        <end position="109"/>
    </location>
</feature>
<comment type="similarity">
    <text evidence="3 12">Belongs to the fatty acid desaturase type 1 family.</text>
</comment>
<evidence type="ECO:0008006" key="16">
    <source>
        <dbReference type="Google" id="ProtNLM"/>
    </source>
</evidence>
<evidence type="ECO:0000313" key="15">
    <source>
        <dbReference type="Proteomes" id="UP001438707"/>
    </source>
</evidence>
<evidence type="ECO:0000256" key="6">
    <source>
        <dbReference type="ARBA" id="ARBA00022832"/>
    </source>
</evidence>
<comment type="cofactor">
    <cofactor evidence="12">
        <name>Fe(2+)</name>
        <dbReference type="ChEBI" id="CHEBI:29033"/>
    </cofactor>
</comment>
<name>A0AAW1RCX1_9CHLO</name>
<protein>
    <recommendedName>
        <fullName evidence="16">Acyl-CoA desaturase</fullName>
    </recommendedName>
</protein>
<dbReference type="PANTHER" id="PTHR11351:SF31">
    <property type="entry name" value="DESATURASE 1, ISOFORM A-RELATED"/>
    <property type="match status" value="1"/>
</dbReference>
<keyword evidence="6" id="KW-0276">Fatty acid metabolism</keyword>
<dbReference type="AlphaFoldDB" id="A0AAW1RCX1"/>
<keyword evidence="5 12" id="KW-0812">Transmembrane</keyword>
<dbReference type="Proteomes" id="UP001438707">
    <property type="component" value="Unassembled WGS sequence"/>
</dbReference>
<keyword evidence="11 12" id="KW-0275">Fatty acid biosynthesis</keyword>
<feature type="transmembrane region" description="Helical" evidence="13">
    <location>
        <begin position="66"/>
        <end position="84"/>
    </location>
</feature>
<keyword evidence="10 13" id="KW-0472">Membrane</keyword>
<evidence type="ECO:0000256" key="1">
    <source>
        <dbReference type="ARBA" id="ARBA00004141"/>
    </source>
</evidence>
<evidence type="ECO:0000256" key="3">
    <source>
        <dbReference type="ARBA" id="ARBA00009295"/>
    </source>
</evidence>
<dbReference type="EMBL" id="JALJOS010000013">
    <property type="protein sequence ID" value="KAK9831586.1"/>
    <property type="molecule type" value="Genomic_DNA"/>
</dbReference>
<comment type="caution">
    <text evidence="14">The sequence shown here is derived from an EMBL/GenBank/DDBJ whole genome shotgun (WGS) entry which is preliminary data.</text>
</comment>
<reference evidence="14 15" key="1">
    <citation type="journal article" date="2024" name="Nat. Commun.">
        <title>Phylogenomics reveals the evolutionary origins of lichenization in chlorophyte algae.</title>
        <authorList>
            <person name="Puginier C."/>
            <person name="Libourel C."/>
            <person name="Otte J."/>
            <person name="Skaloud P."/>
            <person name="Haon M."/>
            <person name="Grisel S."/>
            <person name="Petersen M."/>
            <person name="Berrin J.G."/>
            <person name="Delaux P.M."/>
            <person name="Dal Grande F."/>
            <person name="Keller J."/>
        </authorList>
    </citation>
    <scope>NUCLEOTIDE SEQUENCE [LARGE SCALE GENOMIC DNA]</scope>
    <source>
        <strain evidence="14 15">SAG 2145</strain>
    </source>
</reference>
<keyword evidence="8 12" id="KW-0560">Oxidoreductase</keyword>
<evidence type="ECO:0000256" key="8">
    <source>
        <dbReference type="ARBA" id="ARBA00023002"/>
    </source>
</evidence>
<dbReference type="GO" id="GO:0016717">
    <property type="term" value="F:oxidoreductase activity, acting on paired donors, with oxidation of a pair of donors resulting in the reduction of molecular oxygen to two molecules of water"/>
    <property type="evidence" value="ECO:0007669"/>
    <property type="project" value="InterPro"/>
</dbReference>
<keyword evidence="7 13" id="KW-1133">Transmembrane helix</keyword>